<dbReference type="InterPro" id="IPR014729">
    <property type="entry name" value="Rossmann-like_a/b/a_fold"/>
</dbReference>
<name>D4Z8Q9_SPHIU</name>
<dbReference type="AlphaFoldDB" id="D4Z8Q9"/>
<dbReference type="HOGENOM" id="CLU_733430_0_0_5"/>
<geneLocation type="plasmid" evidence="2 3">
    <name>pCHQ1</name>
</geneLocation>
<dbReference type="Gene3D" id="3.40.50.620">
    <property type="entry name" value="HUPs"/>
    <property type="match status" value="1"/>
</dbReference>
<dbReference type="GeneID" id="29275615"/>
<gene>
    <name evidence="2" type="ordered locus">SJA_P1-00390</name>
</gene>
<evidence type="ECO:0000313" key="2">
    <source>
        <dbReference type="EMBL" id="BAI98991.1"/>
    </source>
</evidence>
<reference evidence="2 3" key="1">
    <citation type="journal article" date="2010" name="J. Bacteriol.">
        <title>Complete genome sequence of the representative gamma-hexachlorocyclohexane-degrading bacterium Sphingobium japonicum UT26.</title>
        <authorList>
            <person name="Nagata Y."/>
            <person name="Ohtsubo Y."/>
            <person name="Endo R."/>
            <person name="Ichikawa N."/>
            <person name="Ankai A."/>
            <person name="Oguchi A."/>
            <person name="Fukui S."/>
            <person name="Fujita N."/>
            <person name="Tsuda M."/>
        </authorList>
    </citation>
    <scope>NUCLEOTIDE SEQUENCE [LARGE SCALE GENOMIC DNA]</scope>
    <source>
        <strain evidence="3">DSM 16413 / CCM 7287 / MTCC 6362 / UT26 / NBRC 101211 / UT26S</strain>
        <plasmid evidence="2 3">pCHQ1</plasmid>
    </source>
</reference>
<dbReference type="InterPro" id="IPR002500">
    <property type="entry name" value="PAPS_reduct_dom"/>
</dbReference>
<dbReference type="GO" id="GO:0003824">
    <property type="term" value="F:catalytic activity"/>
    <property type="evidence" value="ECO:0007669"/>
    <property type="project" value="InterPro"/>
</dbReference>
<evidence type="ECO:0000313" key="3">
    <source>
        <dbReference type="Proteomes" id="UP000007753"/>
    </source>
</evidence>
<accession>D4Z8Q9</accession>
<evidence type="ECO:0000259" key="1">
    <source>
        <dbReference type="Pfam" id="PF01507"/>
    </source>
</evidence>
<organism evidence="2 3">
    <name type="scientific">Sphingobium indicum (strain DSM 16413 / CCM 7287 / MTCC 6362 / UT26 / NBRC 101211 / UT26S)</name>
    <name type="common">Sphingobium japonicum</name>
    <dbReference type="NCBI Taxonomy" id="452662"/>
    <lineage>
        <taxon>Bacteria</taxon>
        <taxon>Pseudomonadati</taxon>
        <taxon>Pseudomonadota</taxon>
        <taxon>Alphaproteobacteria</taxon>
        <taxon>Sphingomonadales</taxon>
        <taxon>Sphingomonadaceae</taxon>
        <taxon>Sphingobium</taxon>
    </lineage>
</organism>
<protein>
    <recommendedName>
        <fullName evidence="1">Phosphoadenosine phosphosulphate reductase domain-containing protein</fullName>
    </recommendedName>
</protein>
<dbReference type="Pfam" id="PF01507">
    <property type="entry name" value="PAPS_reduct"/>
    <property type="match status" value="1"/>
</dbReference>
<dbReference type="EMBL" id="AP010805">
    <property type="protein sequence ID" value="BAI98991.1"/>
    <property type="molecule type" value="Genomic_DNA"/>
</dbReference>
<dbReference type="RefSeq" id="WP_013041582.1">
    <property type="nucleotide sequence ID" value="NC_014007.1"/>
</dbReference>
<keyword evidence="2" id="KW-0614">Plasmid</keyword>
<feature type="domain" description="Phosphoadenosine phosphosulphate reductase" evidence="1">
    <location>
        <begin position="31"/>
        <end position="236"/>
    </location>
</feature>
<keyword evidence="3" id="KW-1185">Reference proteome</keyword>
<dbReference type="SUPFAM" id="SSF52402">
    <property type="entry name" value="Adenine nucleotide alpha hydrolases-like"/>
    <property type="match status" value="1"/>
</dbReference>
<proteinExistence type="predicted"/>
<sequence>MTPALAANIALPPVAIDATIERAIRDRAWFVFSLSGGKDSGATAATVSALLDSIGHPRSRRLAIHADLGRAEWRTTPSTVEAVSRHLGLPLIVVRRRAGDMVDRWEQRFRDGCRRYADLLTYNLIGPWSSSALRFCSSELKANVIGPELARRLRGETVVQVIGIRRDESSARQLTPVSKLDIRFAPSGNAAGTRMMLWHPLIDWTAQDVFAAHEQYHVPLHEAYARGSTRLSCAFCVLASLPDLTIAANVQDNLSLYHHLVGLEAHSTFSFQPARWLADVAPDHLPETLKRDIDQARCDAGRRRSLEASLPKGLRFVKGWPPRLPTWDEAVRIAEVRAELLYRHALQHRYPTATMIRDRFAALIEERDLKRAA</sequence>
<dbReference type="KEGG" id="sjp:SJA_P1-00390"/>
<dbReference type="Proteomes" id="UP000007753">
    <property type="component" value="Plasmid pCHQ1"/>
</dbReference>